<evidence type="ECO:0000313" key="1">
    <source>
        <dbReference type="EMBL" id="CAG8581654.1"/>
    </source>
</evidence>
<organism evidence="1 2">
    <name type="scientific">Dentiscutata heterogama</name>
    <dbReference type="NCBI Taxonomy" id="1316150"/>
    <lineage>
        <taxon>Eukaryota</taxon>
        <taxon>Fungi</taxon>
        <taxon>Fungi incertae sedis</taxon>
        <taxon>Mucoromycota</taxon>
        <taxon>Glomeromycotina</taxon>
        <taxon>Glomeromycetes</taxon>
        <taxon>Diversisporales</taxon>
        <taxon>Gigasporaceae</taxon>
        <taxon>Dentiscutata</taxon>
    </lineage>
</organism>
<dbReference type="EMBL" id="CAJVPU010008229">
    <property type="protein sequence ID" value="CAG8581654.1"/>
    <property type="molecule type" value="Genomic_DNA"/>
</dbReference>
<dbReference type="Proteomes" id="UP000789702">
    <property type="component" value="Unassembled WGS sequence"/>
</dbReference>
<keyword evidence="2" id="KW-1185">Reference proteome</keyword>
<sequence>MTNIDNRKCNCSNCNEKLDTLATLQKESLNEFTKINIASQSKSLVIKPYTYIHEQKSSNFDRYGNQYQGLDTILEEVNKSLKALILPVSLQKHWRIAAHNCTKFMKLRRILFNMIGHMDNELSEGRAHPDYILESYRFQVHLCKTRFLNPQDNNRDFKSLEREHPLSEQLKNFTNLAYER</sequence>
<reference evidence="1" key="1">
    <citation type="submission" date="2021-06" db="EMBL/GenBank/DDBJ databases">
        <authorList>
            <person name="Kallberg Y."/>
            <person name="Tangrot J."/>
            <person name="Rosling A."/>
        </authorList>
    </citation>
    <scope>NUCLEOTIDE SEQUENCE</scope>
    <source>
        <strain evidence="1">IL203A</strain>
    </source>
</reference>
<accession>A0ACA9MEC6</accession>
<evidence type="ECO:0000313" key="2">
    <source>
        <dbReference type="Proteomes" id="UP000789702"/>
    </source>
</evidence>
<gene>
    <name evidence="1" type="ORF">DHETER_LOCUS6494</name>
</gene>
<comment type="caution">
    <text evidence="1">The sequence shown here is derived from an EMBL/GenBank/DDBJ whole genome shotgun (WGS) entry which is preliminary data.</text>
</comment>
<name>A0ACA9MEC6_9GLOM</name>
<protein>
    <submittedName>
        <fullName evidence="1">5590_t:CDS:1</fullName>
    </submittedName>
</protein>
<proteinExistence type="predicted"/>